<dbReference type="AlphaFoldDB" id="F7PU34"/>
<evidence type="ECO:0000256" key="1">
    <source>
        <dbReference type="ARBA" id="ARBA00022801"/>
    </source>
</evidence>
<dbReference type="eggNOG" id="COG0127">
    <property type="taxonomic scope" value="Bacteria"/>
</dbReference>
<dbReference type="RefSeq" id="WP_008825343.1">
    <property type="nucleotide sequence ID" value="NZ_AFNU02000008.1"/>
</dbReference>
<dbReference type="GO" id="GO:0017111">
    <property type="term" value="F:ribonucleoside triphosphate phosphatase activity"/>
    <property type="evidence" value="ECO:0007669"/>
    <property type="project" value="UniProtKB-EC"/>
</dbReference>
<dbReference type="InParanoid" id="F7PU34"/>
<dbReference type="InterPro" id="IPR029001">
    <property type="entry name" value="ITPase-like_fam"/>
</dbReference>
<name>F7PU34_9MOLU</name>
<evidence type="ECO:0000313" key="3">
    <source>
        <dbReference type="Proteomes" id="UP000005707"/>
    </source>
</evidence>
<dbReference type="SUPFAM" id="SSF52972">
    <property type="entry name" value="ITPase-like"/>
    <property type="match status" value="1"/>
</dbReference>
<accession>F7PU34</accession>
<keyword evidence="1 2" id="KW-0378">Hydrolase</keyword>
<organism evidence="2 3">
    <name type="scientific">Haloplasma contractile SSD-17B</name>
    <dbReference type="NCBI Taxonomy" id="1033810"/>
    <lineage>
        <taxon>Bacteria</taxon>
        <taxon>Bacillati</taxon>
        <taxon>Mycoplasmatota</taxon>
        <taxon>Mollicutes</taxon>
        <taxon>Haloplasmatales</taxon>
        <taxon>Haloplasmataceae</taxon>
        <taxon>Haloplasma</taxon>
    </lineage>
</organism>
<proteinExistence type="predicted"/>
<dbReference type="Pfam" id="PF01725">
    <property type="entry name" value="Ham1p_like"/>
    <property type="match status" value="1"/>
</dbReference>
<protein>
    <submittedName>
        <fullName evidence="2">Nucleoside-triphosphatase protein</fullName>
        <ecNumber evidence="2">3.6.1.15</ecNumber>
    </submittedName>
</protein>
<dbReference type="GO" id="GO:0047429">
    <property type="term" value="F:nucleoside triphosphate diphosphatase activity"/>
    <property type="evidence" value="ECO:0007669"/>
    <property type="project" value="InterPro"/>
</dbReference>
<sequence length="207" mass="23571">MKFIYGTRNSAKIHSMRHTLKGMDIEIQGLGKLDLPPIIESGNTPLENARIKAVAYYNALKKPVFSCDSGLYLEEVALDKQPGVHVRRVNGKTLTDEEMITYYSNLAKTYGGKIRAHYQNAICLVINEDLIFQYDGNNLQSEPFYISSTPHKKRVNGFPLNSLSIDLSSGNYYMNLDSLRKDDHLENGFVQFFEQVKANLKTEQREL</sequence>
<comment type="caution">
    <text evidence="2">The sequence shown here is derived from an EMBL/GenBank/DDBJ whole genome shotgun (WGS) entry which is preliminary data.</text>
</comment>
<evidence type="ECO:0000313" key="2">
    <source>
        <dbReference type="EMBL" id="ERJ11789.1"/>
    </source>
</evidence>
<reference evidence="2 3" key="2">
    <citation type="journal article" date="2013" name="PLoS ONE">
        <title>INDIGO - INtegrated Data Warehouse of MIcrobial GenOmes with Examples from the Red Sea Extremophiles.</title>
        <authorList>
            <person name="Alam I."/>
            <person name="Antunes A."/>
            <person name="Kamau A.A."/>
            <person name="Ba Alawi W."/>
            <person name="Kalkatawi M."/>
            <person name="Stingl U."/>
            <person name="Bajic V.B."/>
        </authorList>
    </citation>
    <scope>NUCLEOTIDE SEQUENCE [LARGE SCALE GENOMIC DNA]</scope>
    <source>
        <strain evidence="2 3">SSD-17B</strain>
    </source>
</reference>
<dbReference type="InterPro" id="IPR002637">
    <property type="entry name" value="RdgB/HAM1"/>
</dbReference>
<keyword evidence="3" id="KW-1185">Reference proteome</keyword>
<dbReference type="Proteomes" id="UP000005707">
    <property type="component" value="Unassembled WGS sequence"/>
</dbReference>
<dbReference type="EMBL" id="AFNU02000008">
    <property type="protein sequence ID" value="ERJ11789.1"/>
    <property type="molecule type" value="Genomic_DNA"/>
</dbReference>
<dbReference type="EC" id="3.6.1.15" evidence="2"/>
<dbReference type="OrthoDB" id="9793950at2"/>
<dbReference type="GO" id="GO:0009143">
    <property type="term" value="P:nucleoside triphosphate catabolic process"/>
    <property type="evidence" value="ECO:0007669"/>
    <property type="project" value="InterPro"/>
</dbReference>
<gene>
    <name evidence="2" type="ORF">HLPCO_002272</name>
</gene>
<dbReference type="STRING" id="1033810.HLPCO_002272"/>
<dbReference type="Gene3D" id="3.90.950.10">
    <property type="match status" value="1"/>
</dbReference>
<reference evidence="2 3" key="1">
    <citation type="journal article" date="2011" name="J. Bacteriol.">
        <title>Genome sequence of Haloplasma contractile, an unusual contractile bacterium from a deep-sea anoxic brine lake.</title>
        <authorList>
            <person name="Antunes A."/>
            <person name="Alam I."/>
            <person name="El Dorry H."/>
            <person name="Siam R."/>
            <person name="Robertson A."/>
            <person name="Bajic V.B."/>
            <person name="Stingl U."/>
        </authorList>
    </citation>
    <scope>NUCLEOTIDE SEQUENCE [LARGE SCALE GENOMIC DNA]</scope>
    <source>
        <strain evidence="2 3">SSD-17B</strain>
    </source>
</reference>